<reference evidence="1 2" key="1">
    <citation type="journal article" date="2024" name="G3 (Bethesda)">
        <title>Genome assembly of Hibiscus sabdariffa L. provides insights into metabolisms of medicinal natural products.</title>
        <authorList>
            <person name="Kim T."/>
        </authorList>
    </citation>
    <scope>NUCLEOTIDE SEQUENCE [LARGE SCALE GENOMIC DNA]</scope>
    <source>
        <strain evidence="1">TK-2024</strain>
        <tissue evidence="1">Old leaves</tissue>
    </source>
</reference>
<evidence type="ECO:0000313" key="1">
    <source>
        <dbReference type="EMBL" id="KAK8560069.1"/>
    </source>
</evidence>
<comment type="caution">
    <text evidence="1">The sequence shown here is derived from an EMBL/GenBank/DDBJ whole genome shotgun (WGS) entry which is preliminary data.</text>
</comment>
<evidence type="ECO:0000313" key="2">
    <source>
        <dbReference type="Proteomes" id="UP001472677"/>
    </source>
</evidence>
<proteinExistence type="predicted"/>
<organism evidence="1 2">
    <name type="scientific">Hibiscus sabdariffa</name>
    <name type="common">roselle</name>
    <dbReference type="NCBI Taxonomy" id="183260"/>
    <lineage>
        <taxon>Eukaryota</taxon>
        <taxon>Viridiplantae</taxon>
        <taxon>Streptophyta</taxon>
        <taxon>Embryophyta</taxon>
        <taxon>Tracheophyta</taxon>
        <taxon>Spermatophyta</taxon>
        <taxon>Magnoliopsida</taxon>
        <taxon>eudicotyledons</taxon>
        <taxon>Gunneridae</taxon>
        <taxon>Pentapetalae</taxon>
        <taxon>rosids</taxon>
        <taxon>malvids</taxon>
        <taxon>Malvales</taxon>
        <taxon>Malvaceae</taxon>
        <taxon>Malvoideae</taxon>
        <taxon>Hibiscus</taxon>
    </lineage>
</organism>
<name>A0ABR2EH64_9ROSI</name>
<dbReference type="Proteomes" id="UP001472677">
    <property type="component" value="Unassembled WGS sequence"/>
</dbReference>
<keyword evidence="2" id="KW-1185">Reference proteome</keyword>
<accession>A0ABR2EH64</accession>
<protein>
    <submittedName>
        <fullName evidence="1">Uncharacterized protein</fullName>
    </submittedName>
</protein>
<gene>
    <name evidence="1" type="ORF">V6N12_012872</name>
</gene>
<dbReference type="EMBL" id="JBBPBM010000014">
    <property type="protein sequence ID" value="KAK8560069.1"/>
    <property type="molecule type" value="Genomic_DNA"/>
</dbReference>
<dbReference type="Pfam" id="PF14223">
    <property type="entry name" value="Retrotran_gag_2"/>
    <property type="match status" value="1"/>
</dbReference>
<sequence length="106" mass="12170">MIAYEMIQNLKEIYEGQACQERYEISKALFQCKISKGSPVGAHVMKMMGYIQTLEKLGFPLKIELATDVILQLLPDSFKPFVLNFNMNEIDKNLPQLLDMLLLKVT</sequence>